<gene>
    <name evidence="1" type="ORF">ELLFYP107_01504</name>
</gene>
<sequence length="100" mass="11262">MDEVHTAMVFDRVAVKPDEFCGAQTTGSLFWMGSNPWLKVNLNGERFANESGPYDYILNAALTQPHHTVVIWDSDCETTRARTMRTRTRTCPRATAAAVR</sequence>
<evidence type="ECO:0000313" key="1">
    <source>
        <dbReference type="EMBL" id="VYT77036.1"/>
    </source>
</evidence>
<dbReference type="InterPro" id="IPR027477">
    <property type="entry name" value="Succ_DH/fumarate_Rdtase_cat_sf"/>
</dbReference>
<proteinExistence type="predicted"/>
<dbReference type="EMBL" id="CACRTT010000006">
    <property type="protein sequence ID" value="VYT77036.1"/>
    <property type="molecule type" value="Genomic_DNA"/>
</dbReference>
<protein>
    <submittedName>
        <fullName evidence="1">Uncharacterized protein</fullName>
    </submittedName>
</protein>
<dbReference type="Gene3D" id="3.90.700.10">
    <property type="entry name" value="Succinate dehydrogenase/fumarate reductase flavoprotein, catalytic domain"/>
    <property type="match status" value="1"/>
</dbReference>
<reference evidence="1" key="1">
    <citation type="submission" date="2019-11" db="EMBL/GenBank/DDBJ databases">
        <authorList>
            <person name="Feng L."/>
        </authorList>
    </citation>
    <scope>NUCLEOTIDE SEQUENCE</scope>
    <source>
        <strain evidence="1">ElentaLFYP107</strain>
    </source>
</reference>
<dbReference type="AlphaFoldDB" id="A0A6N2ZGP6"/>
<dbReference type="SUPFAM" id="SSF56425">
    <property type="entry name" value="Succinate dehydrogenase/fumarate reductase flavoprotein, catalytic domain"/>
    <property type="match status" value="1"/>
</dbReference>
<organism evidence="1">
    <name type="scientific">Eggerthella lenta</name>
    <name type="common">Eubacterium lentum</name>
    <dbReference type="NCBI Taxonomy" id="84112"/>
    <lineage>
        <taxon>Bacteria</taxon>
        <taxon>Bacillati</taxon>
        <taxon>Actinomycetota</taxon>
        <taxon>Coriobacteriia</taxon>
        <taxon>Eggerthellales</taxon>
        <taxon>Eggerthellaceae</taxon>
        <taxon>Eggerthella</taxon>
    </lineage>
</organism>
<accession>A0A6N2ZGP6</accession>
<name>A0A6N2ZGP6_EGGLN</name>